<proteinExistence type="predicted"/>
<evidence type="ECO:0000313" key="2">
    <source>
        <dbReference type="EMBL" id="KTD17961.1"/>
    </source>
</evidence>
<dbReference type="Proteomes" id="UP000055035">
    <property type="component" value="Unassembled WGS sequence"/>
</dbReference>
<feature type="chain" id="PRO_5006914720" description="C-type lysozyme inhibitor domain-containing protein" evidence="1">
    <location>
        <begin position="19"/>
        <end position="117"/>
    </location>
</feature>
<dbReference type="AlphaFoldDB" id="A0A0W0VE98"/>
<name>A0A0W0VE98_9GAMM</name>
<evidence type="ECO:0000256" key="1">
    <source>
        <dbReference type="SAM" id="SignalP"/>
    </source>
</evidence>
<reference evidence="2 3" key="1">
    <citation type="submission" date="2015-11" db="EMBL/GenBank/DDBJ databases">
        <title>Genomic analysis of 38 Legionella species identifies large and diverse effector repertoires.</title>
        <authorList>
            <person name="Burstein D."/>
            <person name="Amaro F."/>
            <person name="Zusman T."/>
            <person name="Lifshitz Z."/>
            <person name="Cohen O."/>
            <person name="Gilbert J.A."/>
            <person name="Pupko T."/>
            <person name="Shuman H.A."/>
            <person name="Segal G."/>
        </authorList>
    </citation>
    <scope>NUCLEOTIDE SEQUENCE [LARGE SCALE GENOMIC DNA]</scope>
    <source>
        <strain evidence="2 3">BL-540</strain>
    </source>
</reference>
<feature type="signal peptide" evidence="1">
    <location>
        <begin position="1"/>
        <end position="18"/>
    </location>
</feature>
<evidence type="ECO:0000313" key="3">
    <source>
        <dbReference type="Proteomes" id="UP000055035"/>
    </source>
</evidence>
<evidence type="ECO:0008006" key="4">
    <source>
        <dbReference type="Google" id="ProtNLM"/>
    </source>
</evidence>
<dbReference type="STRING" id="456.Ljor_2267"/>
<accession>A0A0W0VE98</accession>
<gene>
    <name evidence="2" type="ORF">Ljor_2267</name>
</gene>
<sequence>MKRILTCVLLSSAMISQAKSILCKPAGVEQLINIEVPQKMGDLPDIDFPYETNTIIFSFRDNNLLLVAMDAEDKSRPRLFISAQAQKNHSNYQGQFMADFGGNQIQLENGAVLCQLK</sequence>
<dbReference type="OrthoDB" id="8450433at2"/>
<dbReference type="PATRIC" id="fig|456.5.peg.2443"/>
<comment type="caution">
    <text evidence="2">The sequence shown here is derived from an EMBL/GenBank/DDBJ whole genome shotgun (WGS) entry which is preliminary data.</text>
</comment>
<keyword evidence="1" id="KW-0732">Signal</keyword>
<keyword evidence="3" id="KW-1185">Reference proteome</keyword>
<dbReference type="EMBL" id="LNYJ01000011">
    <property type="protein sequence ID" value="KTD17961.1"/>
    <property type="molecule type" value="Genomic_DNA"/>
</dbReference>
<organism evidence="2 3">
    <name type="scientific">Legionella jordanis</name>
    <dbReference type="NCBI Taxonomy" id="456"/>
    <lineage>
        <taxon>Bacteria</taxon>
        <taxon>Pseudomonadati</taxon>
        <taxon>Pseudomonadota</taxon>
        <taxon>Gammaproteobacteria</taxon>
        <taxon>Legionellales</taxon>
        <taxon>Legionellaceae</taxon>
        <taxon>Legionella</taxon>
    </lineage>
</organism>
<protein>
    <recommendedName>
        <fullName evidence="4">C-type lysozyme inhibitor domain-containing protein</fullName>
    </recommendedName>
</protein>
<dbReference type="RefSeq" id="WP_058471665.1">
    <property type="nucleotide sequence ID" value="NZ_CAAAIC010000001.1"/>
</dbReference>